<dbReference type="RefSeq" id="WP_377425354.1">
    <property type="nucleotide sequence ID" value="NZ_JBHSPR010000020.1"/>
</dbReference>
<dbReference type="InterPro" id="IPR001387">
    <property type="entry name" value="Cro/C1-type_HTH"/>
</dbReference>
<dbReference type="Pfam" id="PF19054">
    <property type="entry name" value="DUF5753"/>
    <property type="match status" value="1"/>
</dbReference>
<evidence type="ECO:0000313" key="3">
    <source>
        <dbReference type="Proteomes" id="UP001596203"/>
    </source>
</evidence>
<keyword evidence="3" id="KW-1185">Reference proteome</keyword>
<dbReference type="SMART" id="SM00530">
    <property type="entry name" value="HTH_XRE"/>
    <property type="match status" value="1"/>
</dbReference>
<dbReference type="Gene3D" id="1.10.260.40">
    <property type="entry name" value="lambda repressor-like DNA-binding domains"/>
    <property type="match status" value="1"/>
</dbReference>
<reference evidence="3" key="1">
    <citation type="journal article" date="2019" name="Int. J. Syst. Evol. Microbiol.">
        <title>The Global Catalogue of Microorganisms (GCM) 10K type strain sequencing project: providing services to taxonomists for standard genome sequencing and annotation.</title>
        <authorList>
            <consortium name="The Broad Institute Genomics Platform"/>
            <consortium name="The Broad Institute Genome Sequencing Center for Infectious Disease"/>
            <person name="Wu L."/>
            <person name="Ma J."/>
        </authorList>
    </citation>
    <scope>NUCLEOTIDE SEQUENCE [LARGE SCALE GENOMIC DNA]</scope>
    <source>
        <strain evidence="3">ZS-35-S2</strain>
    </source>
</reference>
<proteinExistence type="predicted"/>
<dbReference type="SUPFAM" id="SSF47413">
    <property type="entry name" value="lambda repressor-like DNA-binding domains"/>
    <property type="match status" value="1"/>
</dbReference>
<accession>A0ABW1KDV9</accession>
<sequence length="260" mass="28362">MGSSLARVMRHFRSSQGFTQEQAGSAIKVSGSLIAAFETDRRIPKPDTAKRLDALFGTGDLMAGLAADARKGYAPDWFRPFGEYEREALALRTYEPLYVPGLLQTEAYAQAVLAGGLLDPEKAEELLAVRFERQAAILDGPRPPLTTFVIDEVALLRGDSQIMKEQLRHLLDLGARSRISLHLVPLSAGLYVGQSGPFTLASLEDGADVAFLEDQLAGRVITDPEQVAALTRVWDGVRSVALPRNLTHDAISKMVNGYDR</sequence>
<dbReference type="EMBL" id="JBHSPR010000020">
    <property type="protein sequence ID" value="MFC6019417.1"/>
    <property type="molecule type" value="Genomic_DNA"/>
</dbReference>
<comment type="caution">
    <text evidence="2">The sequence shown here is derived from an EMBL/GenBank/DDBJ whole genome shotgun (WGS) entry which is preliminary data.</text>
</comment>
<feature type="domain" description="HTH cro/C1-type" evidence="1">
    <location>
        <begin position="9"/>
        <end position="61"/>
    </location>
</feature>
<dbReference type="PROSITE" id="PS50943">
    <property type="entry name" value="HTH_CROC1"/>
    <property type="match status" value="1"/>
</dbReference>
<dbReference type="Pfam" id="PF13560">
    <property type="entry name" value="HTH_31"/>
    <property type="match status" value="1"/>
</dbReference>
<dbReference type="InterPro" id="IPR010982">
    <property type="entry name" value="Lambda_DNA-bd_dom_sf"/>
</dbReference>
<organism evidence="2 3">
    <name type="scientific">Plantactinospora solaniradicis</name>
    <dbReference type="NCBI Taxonomy" id="1723736"/>
    <lineage>
        <taxon>Bacteria</taxon>
        <taxon>Bacillati</taxon>
        <taxon>Actinomycetota</taxon>
        <taxon>Actinomycetes</taxon>
        <taxon>Micromonosporales</taxon>
        <taxon>Micromonosporaceae</taxon>
        <taxon>Plantactinospora</taxon>
    </lineage>
</organism>
<name>A0ABW1KDV9_9ACTN</name>
<gene>
    <name evidence="2" type="ORF">ACFP2T_24815</name>
</gene>
<evidence type="ECO:0000259" key="1">
    <source>
        <dbReference type="PROSITE" id="PS50943"/>
    </source>
</evidence>
<dbReference type="Proteomes" id="UP001596203">
    <property type="component" value="Unassembled WGS sequence"/>
</dbReference>
<evidence type="ECO:0000313" key="2">
    <source>
        <dbReference type="EMBL" id="MFC6019417.1"/>
    </source>
</evidence>
<protein>
    <submittedName>
        <fullName evidence="2">Helix-turn-helix transcriptional regulator</fullName>
    </submittedName>
</protein>
<dbReference type="InterPro" id="IPR043917">
    <property type="entry name" value="DUF5753"/>
</dbReference>